<keyword evidence="2" id="KW-0677">Repeat</keyword>
<feature type="repeat" description="TPR" evidence="7">
    <location>
        <begin position="659"/>
        <end position="692"/>
    </location>
</feature>
<evidence type="ECO:0000256" key="3">
    <source>
        <dbReference type="ARBA" id="ARBA00022776"/>
    </source>
</evidence>
<evidence type="ECO:0000256" key="1">
    <source>
        <dbReference type="ARBA" id="ARBA00022618"/>
    </source>
</evidence>
<dbReference type="Pfam" id="PF13181">
    <property type="entry name" value="TPR_8"/>
    <property type="match status" value="1"/>
</dbReference>
<organism evidence="10">
    <name type="scientific">Oryza meridionalis</name>
    <dbReference type="NCBI Taxonomy" id="40149"/>
    <lineage>
        <taxon>Eukaryota</taxon>
        <taxon>Viridiplantae</taxon>
        <taxon>Streptophyta</taxon>
        <taxon>Embryophyta</taxon>
        <taxon>Tracheophyta</taxon>
        <taxon>Spermatophyta</taxon>
        <taxon>Magnoliopsida</taxon>
        <taxon>Liliopsida</taxon>
        <taxon>Poales</taxon>
        <taxon>Poaceae</taxon>
        <taxon>BOP clade</taxon>
        <taxon>Oryzoideae</taxon>
        <taxon>Oryzeae</taxon>
        <taxon>Oryzinae</taxon>
        <taxon>Oryza</taxon>
    </lineage>
</organism>
<dbReference type="GO" id="GO:0045842">
    <property type="term" value="P:positive regulation of mitotic metaphase/anaphase transition"/>
    <property type="evidence" value="ECO:0007669"/>
    <property type="project" value="TreeGrafter"/>
</dbReference>
<keyword evidence="11" id="KW-1185">Reference proteome</keyword>
<dbReference type="PANTHER" id="PTHR12558">
    <property type="entry name" value="CELL DIVISION CYCLE 16,23,27"/>
    <property type="match status" value="1"/>
</dbReference>
<keyword evidence="9" id="KW-0732">Signal</keyword>
<reference evidence="10" key="2">
    <citation type="submission" date="2018-05" db="EMBL/GenBank/DDBJ databases">
        <title>OmerRS3 (Oryza meridionalis Reference Sequence Version 3).</title>
        <authorList>
            <person name="Zhang J."/>
            <person name="Kudrna D."/>
            <person name="Lee S."/>
            <person name="Talag J."/>
            <person name="Welchert J."/>
            <person name="Wing R.A."/>
        </authorList>
    </citation>
    <scope>NUCLEOTIDE SEQUENCE [LARGE SCALE GENOMIC DNA]</scope>
    <source>
        <strain evidence="10">cv. OR44</strain>
    </source>
</reference>
<keyword evidence="4" id="KW-0833">Ubl conjugation pathway</keyword>
<sequence length="743" mass="82317">MTTPSINRASYQVLLLLAAAAVSTTGGDGNTAPGNATVTATTGGDDTEMYICYLCTGRNPILIRRCPIYWDYCHLNCFDDAPSTAAAAVPVVSPAAPARRVGGVPRETLEDEECYVMKLYENGSYVIVTTLGCSQTASCLLSCGGGDLAADGEEALAAAHPGAVGVSPPVRATAPRGMPPPRVADFQRCGSQAMTATPAPRAITGGWRMWDTKFGFPPAAPPTTAAAAQKNPKRRREPEAEAEGEVAAEMREEAVERLRGVVRDSVGKHLYASAIFLADKVAAATGDPADVYMLAQALFLGRHFRRALHILNSSKLLRDLRFRFLAAKCLEELKEWHQCLIILGDAKIDEHGNVVDQDDGSDIYFDKDAEDHEINIKAAICFLRGKAYEALDNCDLARQWYKAAVKADPLCYEALECLVDNYMLTCEEESELLSSLKFGKEDGWLSAFYSCLIRKHEKEYIVEAKFKEFERESCSISSLSSGLTLKNNIDVLACKAEYYHQSGEYQKCFELTSALLERDPFHLKCTLVHLAAAMELGHSNDLYILACNLVKDYPQKALSWFAVGCYYYCIKKYDQARRYFGKATGLDGTFPPAWIGTGIAYAAQEEGDQAMAAFRTAARLFPGCHLPTLYMGMQYLRMHNFKLAEQFFMQAKSICPADPLIYNELGVVAYNMKEYQKAVQWFELTLEHTSSSLNEMWEPTLDKFEAAITYYHKALWLKPDDQFSTDMLTLALESSCQITARTR</sequence>
<dbReference type="Proteomes" id="UP000008021">
    <property type="component" value="Chromosome 3"/>
</dbReference>
<dbReference type="EnsemblPlants" id="OMERI03G09090.2">
    <property type="protein sequence ID" value="OMERI03G09090.2"/>
    <property type="gene ID" value="OMERI03G09090"/>
</dbReference>
<dbReference type="InterPro" id="IPR011990">
    <property type="entry name" value="TPR-like_helical_dom_sf"/>
</dbReference>
<keyword evidence="1" id="KW-0132">Cell division</keyword>
<evidence type="ECO:0008006" key="12">
    <source>
        <dbReference type="Google" id="ProtNLM"/>
    </source>
</evidence>
<dbReference type="SMART" id="SM00028">
    <property type="entry name" value="TPR"/>
    <property type="match status" value="6"/>
</dbReference>
<evidence type="ECO:0000256" key="2">
    <source>
        <dbReference type="ARBA" id="ARBA00022737"/>
    </source>
</evidence>
<reference evidence="10" key="1">
    <citation type="submission" date="2015-04" db="UniProtKB">
        <authorList>
            <consortium name="EnsemblPlants"/>
        </authorList>
    </citation>
    <scope>IDENTIFICATION</scope>
</reference>
<dbReference type="SUPFAM" id="SSF81901">
    <property type="entry name" value="HCP-like"/>
    <property type="match status" value="1"/>
</dbReference>
<feature type="signal peptide" evidence="9">
    <location>
        <begin position="1"/>
        <end position="26"/>
    </location>
</feature>
<keyword evidence="5 7" id="KW-0802">TPR repeat</keyword>
<evidence type="ECO:0000256" key="5">
    <source>
        <dbReference type="ARBA" id="ARBA00022803"/>
    </source>
</evidence>
<dbReference type="AlphaFoldDB" id="A0A0E0CXM7"/>
<evidence type="ECO:0000256" key="8">
    <source>
        <dbReference type="SAM" id="MobiDB-lite"/>
    </source>
</evidence>
<dbReference type="GO" id="GO:0016567">
    <property type="term" value="P:protein ubiquitination"/>
    <property type="evidence" value="ECO:0007669"/>
    <property type="project" value="TreeGrafter"/>
</dbReference>
<feature type="chain" id="PRO_5002356655" description="Anaphase-promoting complex subunit 6" evidence="9">
    <location>
        <begin position="27"/>
        <end position="743"/>
    </location>
</feature>
<dbReference type="InterPro" id="IPR019734">
    <property type="entry name" value="TPR_rpt"/>
</dbReference>
<dbReference type="GO" id="GO:0031145">
    <property type="term" value="P:anaphase-promoting complex-dependent catabolic process"/>
    <property type="evidence" value="ECO:0007669"/>
    <property type="project" value="TreeGrafter"/>
</dbReference>
<dbReference type="SUPFAM" id="SSF48452">
    <property type="entry name" value="TPR-like"/>
    <property type="match status" value="2"/>
</dbReference>
<evidence type="ECO:0000256" key="4">
    <source>
        <dbReference type="ARBA" id="ARBA00022786"/>
    </source>
</evidence>
<proteinExistence type="predicted"/>
<evidence type="ECO:0000313" key="10">
    <source>
        <dbReference type="EnsemblPlants" id="OMERI03G09090.2"/>
    </source>
</evidence>
<keyword evidence="6" id="KW-0131">Cell cycle</keyword>
<feature type="repeat" description="TPR" evidence="7">
    <location>
        <begin position="591"/>
        <end position="624"/>
    </location>
</feature>
<dbReference type="Pfam" id="PF12895">
    <property type="entry name" value="ANAPC3"/>
    <property type="match status" value="1"/>
</dbReference>
<accession>A0A0E0CXM7</accession>
<feature type="repeat" description="TPR" evidence="7">
    <location>
        <begin position="557"/>
        <end position="590"/>
    </location>
</feature>
<dbReference type="PROSITE" id="PS50005">
    <property type="entry name" value="TPR"/>
    <property type="match status" value="3"/>
</dbReference>
<dbReference type="GO" id="GO:0051301">
    <property type="term" value="P:cell division"/>
    <property type="evidence" value="ECO:0007669"/>
    <property type="project" value="UniProtKB-KW"/>
</dbReference>
<evidence type="ECO:0000256" key="7">
    <source>
        <dbReference type="PROSITE-ProRule" id="PRU00339"/>
    </source>
</evidence>
<dbReference type="GO" id="GO:0005737">
    <property type="term" value="C:cytoplasm"/>
    <property type="evidence" value="ECO:0007669"/>
    <property type="project" value="TreeGrafter"/>
</dbReference>
<dbReference type="Gramene" id="OMERI03G09090.2">
    <property type="protein sequence ID" value="OMERI03G09090.2"/>
    <property type="gene ID" value="OMERI03G09090"/>
</dbReference>
<evidence type="ECO:0000256" key="6">
    <source>
        <dbReference type="ARBA" id="ARBA00023306"/>
    </source>
</evidence>
<feature type="region of interest" description="Disordered" evidence="8">
    <location>
        <begin position="218"/>
        <end position="245"/>
    </location>
</feature>
<name>A0A0E0CXM7_9ORYZ</name>
<evidence type="ECO:0000256" key="9">
    <source>
        <dbReference type="SAM" id="SignalP"/>
    </source>
</evidence>
<keyword evidence="3" id="KW-0498">Mitosis</keyword>
<protein>
    <recommendedName>
        <fullName evidence="12">Anaphase-promoting complex subunit 6</fullName>
    </recommendedName>
</protein>
<evidence type="ECO:0000313" key="11">
    <source>
        <dbReference type="Proteomes" id="UP000008021"/>
    </source>
</evidence>
<dbReference type="GO" id="GO:0005680">
    <property type="term" value="C:anaphase-promoting complex"/>
    <property type="evidence" value="ECO:0007669"/>
    <property type="project" value="TreeGrafter"/>
</dbReference>
<dbReference type="Gene3D" id="1.25.40.10">
    <property type="entry name" value="Tetratricopeptide repeat domain"/>
    <property type="match status" value="2"/>
</dbReference>
<dbReference type="PANTHER" id="PTHR12558:SF9">
    <property type="entry name" value="CELL DIVISION CYCLE PROTEIN 16 HOMOLOG"/>
    <property type="match status" value="1"/>
</dbReference>
<dbReference type="Pfam" id="PF13432">
    <property type="entry name" value="TPR_16"/>
    <property type="match status" value="1"/>
</dbReference>